<evidence type="ECO:0000313" key="1">
    <source>
        <dbReference type="EMBL" id="GFS56122.1"/>
    </source>
</evidence>
<keyword evidence="2" id="KW-1185">Reference proteome</keyword>
<gene>
    <name evidence="1" type="ORF">NPIL_436881</name>
</gene>
<protein>
    <submittedName>
        <fullName evidence="1">Uncharacterized protein</fullName>
    </submittedName>
</protein>
<reference evidence="1" key="1">
    <citation type="submission" date="2020-08" db="EMBL/GenBank/DDBJ databases">
        <title>Multicomponent nature underlies the extraordinary mechanical properties of spider dragline silk.</title>
        <authorList>
            <person name="Kono N."/>
            <person name="Nakamura H."/>
            <person name="Mori M."/>
            <person name="Yoshida Y."/>
            <person name="Ohtoshi R."/>
            <person name="Malay A.D."/>
            <person name="Moran D.A.P."/>
            <person name="Tomita M."/>
            <person name="Numata K."/>
            <person name="Arakawa K."/>
        </authorList>
    </citation>
    <scope>NUCLEOTIDE SEQUENCE</scope>
</reference>
<proteinExistence type="predicted"/>
<comment type="caution">
    <text evidence="1">The sequence shown here is derived from an EMBL/GenBank/DDBJ whole genome shotgun (WGS) entry which is preliminary data.</text>
</comment>
<organism evidence="1 2">
    <name type="scientific">Nephila pilipes</name>
    <name type="common">Giant wood spider</name>
    <name type="synonym">Nephila maculata</name>
    <dbReference type="NCBI Taxonomy" id="299642"/>
    <lineage>
        <taxon>Eukaryota</taxon>
        <taxon>Metazoa</taxon>
        <taxon>Ecdysozoa</taxon>
        <taxon>Arthropoda</taxon>
        <taxon>Chelicerata</taxon>
        <taxon>Arachnida</taxon>
        <taxon>Araneae</taxon>
        <taxon>Araneomorphae</taxon>
        <taxon>Entelegynae</taxon>
        <taxon>Araneoidea</taxon>
        <taxon>Nephilidae</taxon>
        <taxon>Nephila</taxon>
    </lineage>
</organism>
<dbReference type="EMBL" id="BMAW01046548">
    <property type="protein sequence ID" value="GFS56122.1"/>
    <property type="molecule type" value="Genomic_DNA"/>
</dbReference>
<sequence>MNILLSPFVVHDRLINPITECKLFGLPDMGFPQNRVYEERVNNEVKVNASIVRHISSPFLQKCCVKWWYAFHMLFIDKTRTLKQFKLLS</sequence>
<dbReference type="AlphaFoldDB" id="A0A8X6JSB0"/>
<accession>A0A8X6JSB0</accession>
<evidence type="ECO:0000313" key="2">
    <source>
        <dbReference type="Proteomes" id="UP000887013"/>
    </source>
</evidence>
<dbReference type="Proteomes" id="UP000887013">
    <property type="component" value="Unassembled WGS sequence"/>
</dbReference>
<name>A0A8X6JSB0_NEPPI</name>